<evidence type="ECO:0000256" key="3">
    <source>
        <dbReference type="ARBA" id="ARBA00012584"/>
    </source>
</evidence>
<dbReference type="Pfam" id="PF01300">
    <property type="entry name" value="Sua5_yciO_yrdC"/>
    <property type="match status" value="1"/>
</dbReference>
<dbReference type="Pfam" id="PF03481">
    <property type="entry name" value="Sua5_C"/>
    <property type="match status" value="1"/>
</dbReference>
<feature type="binding site" evidence="14">
    <location>
        <position position="27"/>
    </location>
    <ligand>
        <name>L-threonine</name>
        <dbReference type="ChEBI" id="CHEBI:57926"/>
    </ligand>
</feature>
<keyword evidence="17" id="KW-1185">Reference proteome</keyword>
<feature type="binding site" evidence="14">
    <location>
        <position position="223"/>
    </location>
    <ligand>
        <name>ATP</name>
        <dbReference type="ChEBI" id="CHEBI:30616"/>
    </ligand>
</feature>
<evidence type="ECO:0000256" key="11">
    <source>
        <dbReference type="ARBA" id="ARBA00029774"/>
    </source>
</evidence>
<protein>
    <recommendedName>
        <fullName evidence="4 13">Threonylcarbamoyl-AMP synthase</fullName>
        <shortName evidence="13">TC-AMP synthase</shortName>
        <ecNumber evidence="3 13">2.7.7.87</ecNumber>
    </recommendedName>
    <alternativeName>
        <fullName evidence="11 13">L-threonylcarbamoyladenylate synthase</fullName>
    </alternativeName>
</protein>
<feature type="domain" description="YrdC-like" evidence="15">
    <location>
        <begin position="5"/>
        <end position="191"/>
    </location>
</feature>
<sequence>MSIISNSITKAVALLNEEQIIGIPTETVYGLAGNIYSSKAIKSIFTMKQRPLFNPLIVHIKSVNDLHEIARAVPEKALILAKAFWPGPLTLVLKKQIAIPDLVTGGKDTVAVRVPNHPLTLALLNQLAYPLAAPSANPFGCISPTTAAHVAGYFKDLLPLVLDGGACERGIESTIVGFVNGEPVVYRLGSLALEDIEAIVGPVKMITHDEIAPAAPGMFSKHYAPLTTTFLTADEMEKLKTFPQQKIGVLVLQKEIDDPKIVQQEILSSTGNLAEAASQLYAALHRLDNCHLDCIIAERFPDVGLGKTINDRLQRATKK</sequence>
<dbReference type="InterPro" id="IPR017945">
    <property type="entry name" value="DHBP_synth_RibB-like_a/b_dom"/>
</dbReference>
<keyword evidence="10 13" id="KW-0067">ATP-binding</keyword>
<feature type="binding site" evidence="14">
    <location>
        <position position="50"/>
    </location>
    <ligand>
        <name>ATP</name>
        <dbReference type="ChEBI" id="CHEBI:30616"/>
    </ligand>
</feature>
<comment type="catalytic activity">
    <reaction evidence="12 13">
        <text>L-threonine + hydrogencarbonate + ATP = L-threonylcarbamoyladenylate + diphosphate + H2O</text>
        <dbReference type="Rhea" id="RHEA:36407"/>
        <dbReference type="ChEBI" id="CHEBI:15377"/>
        <dbReference type="ChEBI" id="CHEBI:17544"/>
        <dbReference type="ChEBI" id="CHEBI:30616"/>
        <dbReference type="ChEBI" id="CHEBI:33019"/>
        <dbReference type="ChEBI" id="CHEBI:57926"/>
        <dbReference type="ChEBI" id="CHEBI:73682"/>
        <dbReference type="EC" id="2.7.7.87"/>
    </reaction>
</comment>
<dbReference type="Gene3D" id="3.90.870.10">
    <property type="entry name" value="DHBP synthase"/>
    <property type="match status" value="1"/>
</dbReference>
<dbReference type="RefSeq" id="WP_104000833.1">
    <property type="nucleotide sequence ID" value="NZ_FNVP01000015.1"/>
</dbReference>
<evidence type="ECO:0000256" key="8">
    <source>
        <dbReference type="ARBA" id="ARBA00022695"/>
    </source>
</evidence>
<dbReference type="EC" id="2.7.7.87" evidence="3 13"/>
<dbReference type="InterPro" id="IPR006070">
    <property type="entry name" value="Sua5-like_dom"/>
</dbReference>
<evidence type="ECO:0000256" key="9">
    <source>
        <dbReference type="ARBA" id="ARBA00022741"/>
    </source>
</evidence>
<dbReference type="Gene3D" id="3.40.50.11030">
    <property type="entry name" value="Threonylcarbamoyl-AMP synthase, C-terminal domain"/>
    <property type="match status" value="1"/>
</dbReference>
<dbReference type="PIRSF" id="PIRSF004930">
    <property type="entry name" value="Tln_factor_SUA5"/>
    <property type="match status" value="1"/>
</dbReference>
<comment type="function">
    <text evidence="13">Required for the formation of a threonylcarbamoyl group on adenosine at position 37 (t(6)A37) in tRNAs that read codons beginning with adenine.</text>
</comment>
<feature type="binding site" evidence="14">
    <location>
        <position position="109"/>
    </location>
    <ligand>
        <name>ATP</name>
        <dbReference type="ChEBI" id="CHEBI:30616"/>
    </ligand>
</feature>
<dbReference type="Proteomes" id="UP000236737">
    <property type="component" value="Unassembled WGS sequence"/>
</dbReference>
<organism evidence="16 17">
    <name type="scientific">Flavobacterium urumqiense</name>
    <dbReference type="NCBI Taxonomy" id="935224"/>
    <lineage>
        <taxon>Bacteria</taxon>
        <taxon>Pseudomonadati</taxon>
        <taxon>Bacteroidota</taxon>
        <taxon>Flavobacteriia</taxon>
        <taxon>Flavobacteriales</taxon>
        <taxon>Flavobacteriaceae</taxon>
        <taxon>Flavobacterium</taxon>
    </lineage>
</organism>
<evidence type="ECO:0000256" key="13">
    <source>
        <dbReference type="PIRNR" id="PIRNR004930"/>
    </source>
</evidence>
<evidence type="ECO:0000259" key="15">
    <source>
        <dbReference type="PROSITE" id="PS51163"/>
    </source>
</evidence>
<dbReference type="AlphaFoldDB" id="A0A1H6ADI5"/>
<evidence type="ECO:0000256" key="14">
    <source>
        <dbReference type="PIRSR" id="PIRSR004930-1"/>
    </source>
</evidence>
<dbReference type="InterPro" id="IPR010923">
    <property type="entry name" value="T(6)A37_SUA5"/>
</dbReference>
<keyword evidence="9 13" id="KW-0547">Nucleotide-binding</keyword>
<keyword evidence="7 13" id="KW-0819">tRNA processing</keyword>
<dbReference type="GO" id="GO:0005737">
    <property type="term" value="C:cytoplasm"/>
    <property type="evidence" value="ECO:0007669"/>
    <property type="project" value="UniProtKB-SubCell"/>
</dbReference>
<feature type="binding site" evidence="14">
    <location>
        <position position="59"/>
    </location>
    <ligand>
        <name>ATP</name>
        <dbReference type="ChEBI" id="CHEBI:30616"/>
    </ligand>
</feature>
<feature type="binding site" evidence="14">
    <location>
        <position position="173"/>
    </location>
    <ligand>
        <name>L-threonine</name>
        <dbReference type="ChEBI" id="CHEBI:57926"/>
    </ligand>
</feature>
<evidence type="ECO:0000313" key="17">
    <source>
        <dbReference type="Proteomes" id="UP000236737"/>
    </source>
</evidence>
<keyword evidence="5 13" id="KW-0963">Cytoplasm</keyword>
<dbReference type="GO" id="GO:0006450">
    <property type="term" value="P:regulation of translational fidelity"/>
    <property type="evidence" value="ECO:0007669"/>
    <property type="project" value="TreeGrafter"/>
</dbReference>
<dbReference type="InterPro" id="IPR038385">
    <property type="entry name" value="Sua5/YwlC_C"/>
</dbReference>
<evidence type="ECO:0000256" key="6">
    <source>
        <dbReference type="ARBA" id="ARBA00022679"/>
    </source>
</evidence>
<feature type="binding site" evidence="14">
    <location>
        <position position="143"/>
    </location>
    <ligand>
        <name>ATP</name>
        <dbReference type="ChEBI" id="CHEBI:30616"/>
    </ligand>
</feature>
<dbReference type="InterPro" id="IPR050156">
    <property type="entry name" value="TC-AMP_synthase_SUA5"/>
</dbReference>
<dbReference type="InterPro" id="IPR005145">
    <property type="entry name" value="Sua5_C"/>
</dbReference>
<evidence type="ECO:0000256" key="5">
    <source>
        <dbReference type="ARBA" id="ARBA00022490"/>
    </source>
</evidence>
<dbReference type="PANTHER" id="PTHR17490:SF16">
    <property type="entry name" value="THREONYLCARBAMOYL-AMP SYNTHASE"/>
    <property type="match status" value="1"/>
</dbReference>
<proteinExistence type="inferred from homology"/>
<dbReference type="SUPFAM" id="SSF55821">
    <property type="entry name" value="YrdC/RibB"/>
    <property type="match status" value="1"/>
</dbReference>
<dbReference type="GO" id="GO:0008033">
    <property type="term" value="P:tRNA processing"/>
    <property type="evidence" value="ECO:0007669"/>
    <property type="project" value="UniProtKB-KW"/>
</dbReference>
<dbReference type="GO" id="GO:0061710">
    <property type="term" value="F:L-threonylcarbamoyladenylate synthase"/>
    <property type="evidence" value="ECO:0007669"/>
    <property type="project" value="UniProtKB-EC"/>
</dbReference>
<feature type="binding site" evidence="14">
    <location>
        <position position="133"/>
    </location>
    <ligand>
        <name>L-threonine</name>
        <dbReference type="ChEBI" id="CHEBI:57926"/>
    </ligand>
</feature>
<evidence type="ECO:0000256" key="1">
    <source>
        <dbReference type="ARBA" id="ARBA00004496"/>
    </source>
</evidence>
<name>A0A1H6ADI5_9FLAO</name>
<evidence type="ECO:0000256" key="12">
    <source>
        <dbReference type="ARBA" id="ARBA00048366"/>
    </source>
</evidence>
<feature type="binding site" evidence="14">
    <location>
        <position position="135"/>
    </location>
    <ligand>
        <name>ATP</name>
        <dbReference type="ChEBI" id="CHEBI:30616"/>
    </ligand>
</feature>
<dbReference type="GO" id="GO:0000049">
    <property type="term" value="F:tRNA binding"/>
    <property type="evidence" value="ECO:0007669"/>
    <property type="project" value="TreeGrafter"/>
</dbReference>
<dbReference type="NCBIfam" id="TIGR00057">
    <property type="entry name" value="L-threonylcarbamoyladenylate synthase"/>
    <property type="match status" value="1"/>
</dbReference>
<keyword evidence="6 13" id="KW-0808">Transferase</keyword>
<reference evidence="17" key="1">
    <citation type="submission" date="2016-10" db="EMBL/GenBank/DDBJ databases">
        <authorList>
            <person name="Varghese N."/>
            <person name="Submissions S."/>
        </authorList>
    </citation>
    <scope>NUCLEOTIDE SEQUENCE [LARGE SCALE GENOMIC DNA]</scope>
    <source>
        <strain evidence="17">CGMCC 1.9230</strain>
    </source>
</reference>
<dbReference type="PROSITE" id="PS51163">
    <property type="entry name" value="YRDC"/>
    <property type="match status" value="1"/>
</dbReference>
<comment type="subcellular location">
    <subcellularLocation>
        <location evidence="1 13">Cytoplasm</location>
    </subcellularLocation>
</comment>
<feature type="binding site" evidence="14">
    <location>
        <position position="187"/>
    </location>
    <ligand>
        <name>ATP</name>
        <dbReference type="ChEBI" id="CHEBI:30616"/>
    </ligand>
</feature>
<feature type="binding site" evidence="14">
    <location>
        <position position="113"/>
    </location>
    <ligand>
        <name>L-threonine</name>
        <dbReference type="ChEBI" id="CHEBI:57926"/>
    </ligand>
</feature>
<dbReference type="PANTHER" id="PTHR17490">
    <property type="entry name" value="SUA5"/>
    <property type="match status" value="1"/>
</dbReference>
<evidence type="ECO:0000256" key="10">
    <source>
        <dbReference type="ARBA" id="ARBA00022840"/>
    </source>
</evidence>
<feature type="binding site" evidence="14">
    <location>
        <position position="54"/>
    </location>
    <ligand>
        <name>ATP</name>
        <dbReference type="ChEBI" id="CHEBI:30616"/>
    </ligand>
</feature>
<dbReference type="GO" id="GO:0005524">
    <property type="term" value="F:ATP binding"/>
    <property type="evidence" value="ECO:0007669"/>
    <property type="project" value="UniProtKB-UniRule"/>
</dbReference>
<gene>
    <name evidence="16" type="ORF">SAMN04488130_11542</name>
</gene>
<evidence type="ECO:0000256" key="2">
    <source>
        <dbReference type="ARBA" id="ARBA00007663"/>
    </source>
</evidence>
<evidence type="ECO:0000313" key="16">
    <source>
        <dbReference type="EMBL" id="SEG46839.1"/>
    </source>
</evidence>
<evidence type="ECO:0000256" key="7">
    <source>
        <dbReference type="ARBA" id="ARBA00022694"/>
    </source>
</evidence>
<keyword evidence="8 13" id="KW-0548">Nucleotidyltransferase</keyword>
<dbReference type="EMBL" id="FNVP01000015">
    <property type="protein sequence ID" value="SEG46839.1"/>
    <property type="molecule type" value="Genomic_DNA"/>
</dbReference>
<dbReference type="OrthoDB" id="9814580at2"/>
<dbReference type="GO" id="GO:0003725">
    <property type="term" value="F:double-stranded RNA binding"/>
    <property type="evidence" value="ECO:0007669"/>
    <property type="project" value="UniProtKB-UniRule"/>
</dbReference>
<comment type="similarity">
    <text evidence="2 13">Belongs to the SUA5 family.</text>
</comment>
<accession>A0A1H6ADI5</accession>
<evidence type="ECO:0000256" key="4">
    <source>
        <dbReference type="ARBA" id="ARBA00015492"/>
    </source>
</evidence>